<keyword evidence="6" id="KW-1185">Reference proteome</keyword>
<accession>A0A2H1L1J3</accession>
<dbReference type="AlphaFoldDB" id="A0A2H1L1J3"/>
<dbReference type="GO" id="GO:0005829">
    <property type="term" value="C:cytosol"/>
    <property type="evidence" value="ECO:0007669"/>
    <property type="project" value="TreeGrafter"/>
</dbReference>
<dbReference type="PANTHER" id="PTHR10204:SF34">
    <property type="entry name" value="NAD(P)H DEHYDROGENASE [QUINONE] 1 ISOFORM 1"/>
    <property type="match status" value="1"/>
</dbReference>
<evidence type="ECO:0000256" key="2">
    <source>
        <dbReference type="ARBA" id="ARBA00023002"/>
    </source>
</evidence>
<comment type="similarity">
    <text evidence="1">Belongs to the NAD(P)H dehydrogenase (quinone) family.</text>
</comment>
<dbReference type="SUPFAM" id="SSF52218">
    <property type="entry name" value="Flavoproteins"/>
    <property type="match status" value="1"/>
</dbReference>
<evidence type="ECO:0000256" key="1">
    <source>
        <dbReference type="ARBA" id="ARBA00006252"/>
    </source>
</evidence>
<dbReference type="Gene3D" id="3.40.50.360">
    <property type="match status" value="1"/>
</dbReference>
<dbReference type="InterPro" id="IPR003680">
    <property type="entry name" value="Flavodoxin_fold"/>
</dbReference>
<feature type="compositionally biased region" description="Polar residues" evidence="3">
    <location>
        <begin position="269"/>
        <end position="281"/>
    </location>
</feature>
<evidence type="ECO:0000259" key="4">
    <source>
        <dbReference type="Pfam" id="PF02525"/>
    </source>
</evidence>
<dbReference type="EC" id="1.6.5.2" evidence="5"/>
<evidence type="ECO:0000313" key="5">
    <source>
        <dbReference type="EMBL" id="SMY10786.1"/>
    </source>
</evidence>
<keyword evidence="2 5" id="KW-0560">Oxidoreductase</keyword>
<proteinExistence type="inferred from homology"/>
<dbReference type="InterPro" id="IPR029039">
    <property type="entry name" value="Flavoprotein-like_sf"/>
</dbReference>
<dbReference type="InterPro" id="IPR051545">
    <property type="entry name" value="NAD(P)H_dehydrogenase_qn"/>
</dbReference>
<evidence type="ECO:0000256" key="3">
    <source>
        <dbReference type="SAM" id="MobiDB-lite"/>
    </source>
</evidence>
<dbReference type="GO" id="GO:0003955">
    <property type="term" value="F:NAD(P)H dehydrogenase (quinone) activity"/>
    <property type="evidence" value="ECO:0007669"/>
    <property type="project" value="UniProtKB-EC"/>
</dbReference>
<dbReference type="EMBL" id="FXZM01000001">
    <property type="protein sequence ID" value="SMY10786.1"/>
    <property type="molecule type" value="Genomic_DNA"/>
</dbReference>
<name>A0A2H1L1J3_9MICO</name>
<dbReference type="RefSeq" id="WP_101587176.1">
    <property type="nucleotide sequence ID" value="NZ_FXZM01000001.1"/>
</dbReference>
<dbReference type="OrthoDB" id="9798454at2"/>
<gene>
    <name evidence="5" type="ORF">BJEO58_00361</name>
</gene>
<dbReference type="Proteomes" id="UP000234462">
    <property type="component" value="Unassembled WGS sequence"/>
</dbReference>
<sequence>MNVLWIFAHPDQSSLNAALRDEGLAALTEAGHSHRVSDLYAMGWKPTLDRDDFTEDHGDPAGIGRASGHAYDRGTLSEDITAEHQKLDWADAVVFQFPLWWFAPPAILKGWIDRVLVKGYAYGVTDPDHPGRTLRYGEGVLSGKRALVLTSTGGPEAAFSPRGINGQLDQILFPLLHGTFWYTGMSVLPPVAVYGANRLDDQQYRAAAETVRRQVTAIGETEPIPYRSQNGGDYDEDLVLRSPLAPDRSGLAVHSTRQSGTDEAGSARSEPTPSEFAQSGSIRPGFAPSGPRIG</sequence>
<reference evidence="6" key="1">
    <citation type="submission" date="2017-03" db="EMBL/GenBank/DDBJ databases">
        <authorList>
            <person name="Monnet C."/>
        </authorList>
    </citation>
    <scope>NUCLEOTIDE SEQUENCE [LARGE SCALE GENOMIC DNA]</scope>
    <source>
        <strain evidence="6">SJ5-8</strain>
    </source>
</reference>
<protein>
    <submittedName>
        <fullName evidence="5">NAD(P)H dehydrogenase (Quinone)</fullName>
        <ecNumber evidence="5">1.6.5.2</ecNumber>
    </submittedName>
</protein>
<organism evidence="5 6">
    <name type="scientific">Brevibacterium jeotgali</name>
    <dbReference type="NCBI Taxonomy" id="1262550"/>
    <lineage>
        <taxon>Bacteria</taxon>
        <taxon>Bacillati</taxon>
        <taxon>Actinomycetota</taxon>
        <taxon>Actinomycetes</taxon>
        <taxon>Micrococcales</taxon>
        <taxon>Brevibacteriaceae</taxon>
        <taxon>Brevibacterium</taxon>
    </lineage>
</organism>
<evidence type="ECO:0000313" key="6">
    <source>
        <dbReference type="Proteomes" id="UP000234462"/>
    </source>
</evidence>
<feature type="domain" description="Flavodoxin-like fold" evidence="4">
    <location>
        <begin position="1"/>
        <end position="213"/>
    </location>
</feature>
<dbReference type="PANTHER" id="PTHR10204">
    <property type="entry name" value="NAD P H OXIDOREDUCTASE-RELATED"/>
    <property type="match status" value="1"/>
</dbReference>
<feature type="region of interest" description="Disordered" evidence="3">
    <location>
        <begin position="246"/>
        <end position="294"/>
    </location>
</feature>
<dbReference type="Pfam" id="PF02525">
    <property type="entry name" value="Flavodoxin_2"/>
    <property type="match status" value="1"/>
</dbReference>